<organism evidence="2 3">
    <name type="scientific">Lactuca virosa</name>
    <dbReference type="NCBI Taxonomy" id="75947"/>
    <lineage>
        <taxon>Eukaryota</taxon>
        <taxon>Viridiplantae</taxon>
        <taxon>Streptophyta</taxon>
        <taxon>Embryophyta</taxon>
        <taxon>Tracheophyta</taxon>
        <taxon>Spermatophyta</taxon>
        <taxon>Magnoliopsida</taxon>
        <taxon>eudicotyledons</taxon>
        <taxon>Gunneridae</taxon>
        <taxon>Pentapetalae</taxon>
        <taxon>asterids</taxon>
        <taxon>campanulids</taxon>
        <taxon>Asterales</taxon>
        <taxon>Asteraceae</taxon>
        <taxon>Cichorioideae</taxon>
        <taxon>Cichorieae</taxon>
        <taxon>Lactucinae</taxon>
        <taxon>Lactuca</taxon>
    </lineage>
</organism>
<keyword evidence="3" id="KW-1185">Reference proteome</keyword>
<name>A0AAU9LYZ9_9ASTR</name>
<comment type="caution">
    <text evidence="2">The sequence shown here is derived from an EMBL/GenBank/DDBJ whole genome shotgun (WGS) entry which is preliminary data.</text>
</comment>
<dbReference type="EMBL" id="CAKMRJ010001112">
    <property type="protein sequence ID" value="CAH1421058.1"/>
    <property type="molecule type" value="Genomic_DNA"/>
</dbReference>
<feature type="region of interest" description="Disordered" evidence="1">
    <location>
        <begin position="49"/>
        <end position="80"/>
    </location>
</feature>
<evidence type="ECO:0000313" key="3">
    <source>
        <dbReference type="Proteomes" id="UP001157418"/>
    </source>
</evidence>
<accession>A0AAU9LYZ9</accession>
<evidence type="ECO:0000256" key="1">
    <source>
        <dbReference type="SAM" id="MobiDB-lite"/>
    </source>
</evidence>
<gene>
    <name evidence="2" type="ORF">LVIROSA_LOCUS8474</name>
</gene>
<feature type="compositionally biased region" description="Polar residues" evidence="1">
    <location>
        <begin position="49"/>
        <end position="68"/>
    </location>
</feature>
<proteinExistence type="predicted"/>
<sequence length="98" mass="10760">MRSSSTTLTRTKLISRDNAFGNDSDEYVSESIGIMANIFFRPRITQQISTSQKPLTKPTTYSSNSTNRVSKEHKSTVGTGCSSSNLKLLEAKVDLVTP</sequence>
<reference evidence="2 3" key="1">
    <citation type="submission" date="2022-01" db="EMBL/GenBank/DDBJ databases">
        <authorList>
            <person name="Xiong W."/>
            <person name="Schranz E."/>
        </authorList>
    </citation>
    <scope>NUCLEOTIDE SEQUENCE [LARGE SCALE GENOMIC DNA]</scope>
</reference>
<dbReference type="AlphaFoldDB" id="A0AAU9LYZ9"/>
<dbReference type="Proteomes" id="UP001157418">
    <property type="component" value="Unassembled WGS sequence"/>
</dbReference>
<evidence type="ECO:0000313" key="2">
    <source>
        <dbReference type="EMBL" id="CAH1421058.1"/>
    </source>
</evidence>
<protein>
    <submittedName>
        <fullName evidence="2">Uncharacterized protein</fullName>
    </submittedName>
</protein>